<dbReference type="GO" id="GO:0098552">
    <property type="term" value="C:side of membrane"/>
    <property type="evidence" value="ECO:0007669"/>
    <property type="project" value="UniProtKB-KW"/>
</dbReference>
<protein>
    <recommendedName>
        <fullName evidence="12">CFEM domain-containing protein</fullName>
    </recommendedName>
</protein>
<evidence type="ECO:0000256" key="8">
    <source>
        <dbReference type="ARBA" id="ARBA00023288"/>
    </source>
</evidence>
<comment type="caution">
    <text evidence="9">Lacks conserved residue(s) required for the propagation of feature annotation.</text>
</comment>
<dbReference type="GO" id="GO:0046872">
    <property type="term" value="F:metal ion binding"/>
    <property type="evidence" value="ECO:0007669"/>
    <property type="project" value="UniProtKB-UniRule"/>
</dbReference>
<evidence type="ECO:0000313" key="13">
    <source>
        <dbReference type="EMBL" id="KAG5945044.1"/>
    </source>
</evidence>
<keyword evidence="11" id="KW-0472">Membrane</keyword>
<keyword evidence="7 9" id="KW-1015">Disulfide bond</keyword>
<dbReference type="SMART" id="SM00747">
    <property type="entry name" value="CFEM"/>
    <property type="match status" value="1"/>
</dbReference>
<dbReference type="InterPro" id="IPR008427">
    <property type="entry name" value="Extracellular_membr_CFEM_dom"/>
</dbReference>
<evidence type="ECO:0000256" key="10">
    <source>
        <dbReference type="SAM" id="MobiDB-lite"/>
    </source>
</evidence>
<evidence type="ECO:0000256" key="5">
    <source>
        <dbReference type="ARBA" id="ARBA00022622"/>
    </source>
</evidence>
<keyword evidence="9" id="KW-0349">Heme</keyword>
<evidence type="ECO:0000256" key="4">
    <source>
        <dbReference type="ARBA" id="ARBA00022525"/>
    </source>
</evidence>
<dbReference type="OrthoDB" id="3767534at2759"/>
<name>A0A9P7MGX2_9HYPO</name>
<feature type="compositionally biased region" description="Basic and acidic residues" evidence="10">
    <location>
        <begin position="203"/>
        <end position="221"/>
    </location>
</feature>
<comment type="subcellular location">
    <subcellularLocation>
        <location evidence="1">Membrane</location>
        <topology evidence="1">Lipid-anchor</topology>
        <topology evidence="1">GPI-anchor</topology>
    </subcellularLocation>
    <subcellularLocation>
        <location evidence="2">Secreted</location>
    </subcellularLocation>
</comment>
<dbReference type="GO" id="GO:0005576">
    <property type="term" value="C:extracellular region"/>
    <property type="evidence" value="ECO:0007669"/>
    <property type="project" value="UniProtKB-SubCell"/>
</dbReference>
<feature type="disulfide bond" evidence="9">
    <location>
        <begin position="30"/>
        <end position="37"/>
    </location>
</feature>
<evidence type="ECO:0000259" key="12">
    <source>
        <dbReference type="PROSITE" id="PS52012"/>
    </source>
</evidence>
<dbReference type="AlphaFoldDB" id="A0A9P7MGX2"/>
<evidence type="ECO:0000256" key="6">
    <source>
        <dbReference type="ARBA" id="ARBA00022729"/>
    </source>
</evidence>
<keyword evidence="9" id="KW-0408">Iron</keyword>
<keyword evidence="6" id="KW-0732">Signal</keyword>
<evidence type="ECO:0000256" key="11">
    <source>
        <dbReference type="SAM" id="Phobius"/>
    </source>
</evidence>
<dbReference type="EMBL" id="SRPO01000049">
    <property type="protein sequence ID" value="KAG5945044.1"/>
    <property type="molecule type" value="Genomic_DNA"/>
</dbReference>
<keyword evidence="4" id="KW-0964">Secreted</keyword>
<dbReference type="PROSITE" id="PS52012">
    <property type="entry name" value="CFEM"/>
    <property type="match status" value="1"/>
</dbReference>
<evidence type="ECO:0000256" key="7">
    <source>
        <dbReference type="ARBA" id="ARBA00023157"/>
    </source>
</evidence>
<keyword evidence="5" id="KW-0325">Glycoprotein</keyword>
<organism evidence="13 14">
    <name type="scientific">Claviceps pazoutovae</name>
    <dbReference type="NCBI Taxonomy" id="1649127"/>
    <lineage>
        <taxon>Eukaryota</taxon>
        <taxon>Fungi</taxon>
        <taxon>Dikarya</taxon>
        <taxon>Ascomycota</taxon>
        <taxon>Pezizomycotina</taxon>
        <taxon>Sordariomycetes</taxon>
        <taxon>Hypocreomycetidae</taxon>
        <taxon>Hypocreales</taxon>
        <taxon>Clavicipitaceae</taxon>
        <taxon>Claviceps</taxon>
    </lineage>
</organism>
<feature type="region of interest" description="Disordered" evidence="10">
    <location>
        <begin position="109"/>
        <end position="228"/>
    </location>
</feature>
<keyword evidence="14" id="KW-1185">Reference proteome</keyword>
<dbReference type="Pfam" id="PF05730">
    <property type="entry name" value="CFEM"/>
    <property type="match status" value="1"/>
</dbReference>
<feature type="compositionally biased region" description="Basic and acidic residues" evidence="10">
    <location>
        <begin position="120"/>
        <end position="132"/>
    </location>
</feature>
<comment type="caution">
    <text evidence="13">The sequence shown here is derived from an EMBL/GenBank/DDBJ whole genome shotgun (WGS) entry which is preliminary data.</text>
</comment>
<dbReference type="Proteomes" id="UP000706124">
    <property type="component" value="Unassembled WGS sequence"/>
</dbReference>
<keyword evidence="8" id="KW-0449">Lipoprotein</keyword>
<accession>A0A9P7MGX2</accession>
<reference evidence="13 14" key="1">
    <citation type="journal article" date="2020" name="bioRxiv">
        <title>Whole genome comparisons of ergot fungi reveals the divergence and evolution of species within the genus Claviceps are the result of varying mechanisms driving genome evolution and host range expansion.</title>
        <authorList>
            <person name="Wyka S.A."/>
            <person name="Mondo S.J."/>
            <person name="Liu M."/>
            <person name="Dettman J."/>
            <person name="Nalam V."/>
            <person name="Broders K.D."/>
        </authorList>
    </citation>
    <scope>NUCLEOTIDE SEQUENCE [LARGE SCALE GENOMIC DNA]</scope>
    <source>
        <strain evidence="13 14">CCC 1485</strain>
    </source>
</reference>
<comment type="similarity">
    <text evidence="3">Belongs to the RBT5 family.</text>
</comment>
<evidence type="ECO:0000256" key="1">
    <source>
        <dbReference type="ARBA" id="ARBA00004589"/>
    </source>
</evidence>
<feature type="binding site" description="axial binding residue" evidence="9">
    <location>
        <position position="34"/>
    </location>
    <ligand>
        <name>heme</name>
        <dbReference type="ChEBI" id="CHEBI:30413"/>
    </ligand>
    <ligandPart>
        <name>Fe</name>
        <dbReference type="ChEBI" id="CHEBI:18248"/>
    </ligandPart>
</feature>
<evidence type="ECO:0000256" key="3">
    <source>
        <dbReference type="ARBA" id="ARBA00010031"/>
    </source>
</evidence>
<feature type="domain" description="CFEM" evidence="12">
    <location>
        <begin position="1"/>
        <end position="103"/>
    </location>
</feature>
<evidence type="ECO:0000256" key="2">
    <source>
        <dbReference type="ARBA" id="ARBA00004613"/>
    </source>
</evidence>
<keyword evidence="9" id="KW-0479">Metal-binding</keyword>
<evidence type="ECO:0000313" key="14">
    <source>
        <dbReference type="Proteomes" id="UP000706124"/>
    </source>
</evidence>
<proteinExistence type="inferred from homology"/>
<sequence length="252" mass="25084">MAGLVSAQNINDIPACAMPCMQTAVSKTVCSFTDVGCLCSKDNFVAIKAAATSCVIEKCGANKAASEVLPAVQKLCSAIGNTIENRPGGSGSSPSGSGAAAPALTEEFPHGEATPVPTEKAPHGEATHDPSGHHHSAPPAYSAPPSYSSAEGSMGSMATPTGASDGPEPSCEGESENGHGDAADMPGETGMPMPMPIPMPKNETSEHTSEHTGEHTTEHTEAPMPSSPVTAGAAGLAPMGVLAVMIAGALAL</sequence>
<keyword evidence="5" id="KW-0336">GPI-anchor</keyword>
<evidence type="ECO:0000256" key="9">
    <source>
        <dbReference type="PROSITE-ProRule" id="PRU01356"/>
    </source>
</evidence>
<gene>
    <name evidence="13" type="ORF">E4U60_005517</name>
</gene>
<keyword evidence="11" id="KW-1133">Transmembrane helix</keyword>
<feature type="compositionally biased region" description="Low complexity" evidence="10">
    <location>
        <begin position="137"/>
        <end position="150"/>
    </location>
</feature>
<feature type="transmembrane region" description="Helical" evidence="11">
    <location>
        <begin position="229"/>
        <end position="251"/>
    </location>
</feature>
<keyword evidence="11" id="KW-0812">Transmembrane</keyword>